<dbReference type="Gene3D" id="3.40.190.290">
    <property type="match status" value="1"/>
</dbReference>
<evidence type="ECO:0000313" key="7">
    <source>
        <dbReference type="Proteomes" id="UP001501508"/>
    </source>
</evidence>
<feature type="domain" description="HTH lysR-type" evidence="5">
    <location>
        <begin position="1"/>
        <end position="60"/>
    </location>
</feature>
<dbReference type="Gene3D" id="1.10.10.10">
    <property type="entry name" value="Winged helix-like DNA-binding domain superfamily/Winged helix DNA-binding domain"/>
    <property type="match status" value="1"/>
</dbReference>
<comment type="caution">
    <text evidence="6">The sequence shown here is derived from an EMBL/GenBank/DDBJ whole genome shotgun (WGS) entry which is preliminary data.</text>
</comment>
<dbReference type="InterPro" id="IPR036388">
    <property type="entry name" value="WH-like_DNA-bd_sf"/>
</dbReference>
<keyword evidence="4" id="KW-0804">Transcription</keyword>
<accession>A0ABP8LSA0</accession>
<dbReference type="PANTHER" id="PTHR30126">
    <property type="entry name" value="HTH-TYPE TRANSCRIPTIONAL REGULATOR"/>
    <property type="match status" value="1"/>
</dbReference>
<dbReference type="InterPro" id="IPR000847">
    <property type="entry name" value="LysR_HTH_N"/>
</dbReference>
<evidence type="ECO:0000259" key="5">
    <source>
        <dbReference type="PROSITE" id="PS50931"/>
    </source>
</evidence>
<reference evidence="7" key="1">
    <citation type="journal article" date="2019" name="Int. J. Syst. Evol. Microbiol.">
        <title>The Global Catalogue of Microorganisms (GCM) 10K type strain sequencing project: providing services to taxonomists for standard genome sequencing and annotation.</title>
        <authorList>
            <consortium name="The Broad Institute Genomics Platform"/>
            <consortium name="The Broad Institute Genome Sequencing Center for Infectious Disease"/>
            <person name="Wu L."/>
            <person name="Ma J."/>
        </authorList>
    </citation>
    <scope>NUCLEOTIDE SEQUENCE [LARGE SCALE GENOMIC DNA]</scope>
    <source>
        <strain evidence="7">JCM 31920</strain>
    </source>
</reference>
<keyword evidence="2" id="KW-0805">Transcription regulation</keyword>
<dbReference type="InterPro" id="IPR036390">
    <property type="entry name" value="WH_DNA-bd_sf"/>
</dbReference>
<evidence type="ECO:0000313" key="6">
    <source>
        <dbReference type="EMBL" id="GAA4434094.1"/>
    </source>
</evidence>
<dbReference type="Pfam" id="PF00126">
    <property type="entry name" value="HTH_1"/>
    <property type="match status" value="1"/>
</dbReference>
<gene>
    <name evidence="6" type="ORF">GCM10023091_08550</name>
</gene>
<sequence length="303" mass="34287">MISIDFKIATFLAAARYLNFTKAGQSLNISQPAVSKNIHELELQAGRNLFERTGNRLALTEAGHILLTHAQQLSSVYEQLNEGLEILEGRLAGEIRLGASTTLSHYVVPQILVDFHATLPNIKIKTLHGNSRQIEEWLLDKTIDLGIVEGLTDNVSMKYESFLEDEIVLVARSGNPKAKEPSIRPESLRGFEFVLREQGSGTNEVIRKELVRIGIEWHELNVKVVLASTESIKSFLARTDCFSFLSIHAITRELLAGELQIIEIDNFEIIRDFYFVRPQGVIGRLPETFRRFAVRQFSKKESR</sequence>
<organism evidence="6 7">
    <name type="scientific">Ravibacter arvi</name>
    <dbReference type="NCBI Taxonomy" id="2051041"/>
    <lineage>
        <taxon>Bacteria</taxon>
        <taxon>Pseudomonadati</taxon>
        <taxon>Bacteroidota</taxon>
        <taxon>Cytophagia</taxon>
        <taxon>Cytophagales</taxon>
        <taxon>Spirosomataceae</taxon>
        <taxon>Ravibacter</taxon>
    </lineage>
</organism>
<evidence type="ECO:0000256" key="4">
    <source>
        <dbReference type="ARBA" id="ARBA00023163"/>
    </source>
</evidence>
<proteinExistence type="inferred from homology"/>
<dbReference type="SUPFAM" id="SSF53850">
    <property type="entry name" value="Periplasmic binding protein-like II"/>
    <property type="match status" value="1"/>
</dbReference>
<keyword evidence="7" id="KW-1185">Reference proteome</keyword>
<dbReference type="Proteomes" id="UP001501508">
    <property type="component" value="Unassembled WGS sequence"/>
</dbReference>
<evidence type="ECO:0000256" key="2">
    <source>
        <dbReference type="ARBA" id="ARBA00023015"/>
    </source>
</evidence>
<dbReference type="PANTHER" id="PTHR30126:SF39">
    <property type="entry name" value="HTH-TYPE TRANSCRIPTIONAL REGULATOR CYSL"/>
    <property type="match status" value="1"/>
</dbReference>
<dbReference type="InterPro" id="IPR005119">
    <property type="entry name" value="LysR_subst-bd"/>
</dbReference>
<dbReference type="Pfam" id="PF03466">
    <property type="entry name" value="LysR_substrate"/>
    <property type="match status" value="1"/>
</dbReference>
<name>A0ABP8LSA0_9BACT</name>
<dbReference type="SUPFAM" id="SSF46785">
    <property type="entry name" value="Winged helix' DNA-binding domain"/>
    <property type="match status" value="1"/>
</dbReference>
<evidence type="ECO:0000256" key="3">
    <source>
        <dbReference type="ARBA" id="ARBA00023125"/>
    </source>
</evidence>
<evidence type="ECO:0000256" key="1">
    <source>
        <dbReference type="ARBA" id="ARBA00009437"/>
    </source>
</evidence>
<protein>
    <submittedName>
        <fullName evidence="6">LysR family transcriptional regulator</fullName>
    </submittedName>
</protein>
<keyword evidence="3" id="KW-0238">DNA-binding</keyword>
<comment type="similarity">
    <text evidence="1">Belongs to the LysR transcriptional regulatory family.</text>
</comment>
<dbReference type="PROSITE" id="PS50931">
    <property type="entry name" value="HTH_LYSR"/>
    <property type="match status" value="1"/>
</dbReference>
<dbReference type="PRINTS" id="PR00039">
    <property type="entry name" value="HTHLYSR"/>
</dbReference>
<dbReference type="RefSeq" id="WP_345026829.1">
    <property type="nucleotide sequence ID" value="NZ_BAABEY010000010.1"/>
</dbReference>
<dbReference type="EMBL" id="BAABEY010000010">
    <property type="protein sequence ID" value="GAA4434094.1"/>
    <property type="molecule type" value="Genomic_DNA"/>
</dbReference>